<sequence>MDKIYLIAQPNSGKTTLFNQLACENCYVANWPGKTVETFKARIVHHGKEIEIVDLPGINSFRTLSKEEELTKEVIFGKDGVAVVLVNGESLYRSFYFAVQVLELRENAILAINKLDYLERKGIHVNADILSKKLGTEVILLSALRRIGINQLLDRSIDHLENRSKKRLEIDYGVIETFIEKAEKITGDRALALRAIEGDEFVLSSLPAEKKAEIEKIVAEISKNYGNPEEIIAMRRYRFVEEVLSSAVKEVKVAEKPFGRTIDRVFFSKFGALLSLLILFFALFVSFSVNTGFPLNLILHSIGYEELAEIVETYSLVELISTAFDRISQFLGENIPESIFKDLLIGGIIPGIGAVASFFPLIIILNYVMSLIEDSGVMARIAVSMDRFFAVFGLTGKSVFPFSISLACNVPGIATTRILETDSERIRVALASPFVICQARLLVIVLFVTTLLISPILQSLTIIAVYVLSVFLFILTTMAYGRVVKKEPSELLIELPPYHFPSLRVSWWITWARSKAFIVKVGKLLLTFSVVMWTLDYLGLTKLTGAIIAKAFVPFGFESPEFGFAILVGFLAKELIISALAVSFETSNPSEILSQLALTPEQAIAMVIFIAFYTPCVATLSAIYAEIKNRRLLLFSVSFQMLVAYFVALISYLVLSLLL</sequence>
<dbReference type="InterPro" id="IPR027417">
    <property type="entry name" value="P-loop_NTPase"/>
</dbReference>
<dbReference type="GO" id="GO:0046872">
    <property type="term" value="F:metal ion binding"/>
    <property type="evidence" value="ECO:0007669"/>
    <property type="project" value="UniProtKB-KW"/>
</dbReference>
<dbReference type="GO" id="GO:0005886">
    <property type="term" value="C:plasma membrane"/>
    <property type="evidence" value="ECO:0007669"/>
    <property type="project" value="UniProtKB-SubCell"/>
</dbReference>
<feature type="binding site" evidence="14">
    <location>
        <begin position="113"/>
        <end position="116"/>
    </location>
    <ligand>
        <name>GTP</name>
        <dbReference type="ChEBI" id="CHEBI:37565"/>
        <label>1</label>
    </ligand>
</feature>
<name>A0A7J3M4J1_ARCFL</name>
<evidence type="ECO:0000256" key="9">
    <source>
        <dbReference type="ARBA" id="ARBA00023065"/>
    </source>
</evidence>
<feature type="binding site" evidence="14">
    <location>
        <begin position="54"/>
        <end position="57"/>
    </location>
    <ligand>
        <name>GTP</name>
        <dbReference type="ChEBI" id="CHEBI:37565"/>
        <label>1</label>
    </ligand>
</feature>
<feature type="domain" description="FeoB-type G" evidence="17">
    <location>
        <begin position="1"/>
        <end position="162"/>
    </location>
</feature>
<evidence type="ECO:0000256" key="15">
    <source>
        <dbReference type="PIRSR" id="PIRSR603373-2"/>
    </source>
</evidence>
<organism evidence="18">
    <name type="scientific">Archaeoglobus fulgidus</name>
    <dbReference type="NCBI Taxonomy" id="2234"/>
    <lineage>
        <taxon>Archaea</taxon>
        <taxon>Methanobacteriati</taxon>
        <taxon>Methanobacteriota</taxon>
        <taxon>Archaeoglobi</taxon>
        <taxon>Archaeoglobales</taxon>
        <taxon>Archaeoglobaceae</taxon>
        <taxon>Archaeoglobus</taxon>
    </lineage>
</organism>
<keyword evidence="3" id="KW-1003">Cell membrane</keyword>
<keyword evidence="15" id="KW-0460">Magnesium</keyword>
<evidence type="ECO:0000256" key="6">
    <source>
        <dbReference type="ARBA" id="ARBA00022741"/>
    </source>
</evidence>
<dbReference type="PANTHER" id="PTHR43185">
    <property type="entry name" value="FERROUS IRON TRANSPORT PROTEIN B"/>
    <property type="match status" value="1"/>
</dbReference>
<evidence type="ECO:0000256" key="1">
    <source>
        <dbReference type="ARBA" id="ARBA00004651"/>
    </source>
</evidence>
<evidence type="ECO:0000256" key="2">
    <source>
        <dbReference type="ARBA" id="ARBA00022448"/>
    </source>
</evidence>
<gene>
    <name evidence="18" type="primary">feoB</name>
    <name evidence="18" type="ORF">ENT52_05915</name>
</gene>
<dbReference type="InterPro" id="IPR003373">
    <property type="entry name" value="Fe2_transport_prot-B"/>
</dbReference>
<feature type="binding site" evidence="14">
    <location>
        <begin position="33"/>
        <end position="37"/>
    </location>
    <ligand>
        <name>GTP</name>
        <dbReference type="ChEBI" id="CHEBI:37565"/>
        <label>1</label>
    </ligand>
</feature>
<evidence type="ECO:0000313" key="18">
    <source>
        <dbReference type="EMBL" id="HGT83245.1"/>
    </source>
</evidence>
<protein>
    <recommendedName>
        <fullName evidence="12 13">Ferrous iron transport protein B</fullName>
    </recommendedName>
</protein>
<comment type="caution">
    <text evidence="18">The sequence shown here is derived from an EMBL/GenBank/DDBJ whole genome shotgun (WGS) entry which is preliminary data.</text>
</comment>
<evidence type="ECO:0000256" key="10">
    <source>
        <dbReference type="ARBA" id="ARBA00023134"/>
    </source>
</evidence>
<proteinExistence type="predicted"/>
<evidence type="ECO:0000256" key="16">
    <source>
        <dbReference type="SAM" id="Phobius"/>
    </source>
</evidence>
<evidence type="ECO:0000256" key="11">
    <source>
        <dbReference type="ARBA" id="ARBA00023136"/>
    </source>
</evidence>
<dbReference type="GO" id="GO:0015093">
    <property type="term" value="F:ferrous iron transmembrane transporter activity"/>
    <property type="evidence" value="ECO:0007669"/>
    <property type="project" value="UniProtKB-UniRule"/>
</dbReference>
<keyword evidence="6 14" id="KW-0547">Nucleotide-binding</keyword>
<dbReference type="Pfam" id="PF02421">
    <property type="entry name" value="FeoB_N"/>
    <property type="match status" value="1"/>
</dbReference>
<keyword evidence="2" id="KW-0813">Transport</keyword>
<dbReference type="InterPro" id="IPR030389">
    <property type="entry name" value="G_FEOB_dom"/>
</dbReference>
<evidence type="ECO:0000256" key="12">
    <source>
        <dbReference type="ARBA" id="ARBA00031200"/>
    </source>
</evidence>
<dbReference type="Gene3D" id="3.40.50.300">
    <property type="entry name" value="P-loop containing nucleotide triphosphate hydrolases"/>
    <property type="match status" value="1"/>
</dbReference>
<dbReference type="InterPro" id="IPR041069">
    <property type="entry name" value="FeoB_Cyto"/>
</dbReference>
<evidence type="ECO:0000256" key="3">
    <source>
        <dbReference type="ARBA" id="ARBA00022475"/>
    </source>
</evidence>
<evidence type="ECO:0000256" key="13">
    <source>
        <dbReference type="NCBIfam" id="TIGR00437"/>
    </source>
</evidence>
<feature type="transmembrane region" description="Helical" evidence="16">
    <location>
        <begin position="517"/>
        <end position="541"/>
    </location>
</feature>
<feature type="transmembrane region" description="Helical" evidence="16">
    <location>
        <begin position="388"/>
        <end position="414"/>
    </location>
</feature>
<keyword evidence="4" id="KW-0410">Iron transport</keyword>
<dbReference type="EMBL" id="DSYZ01000111">
    <property type="protein sequence ID" value="HGT83245.1"/>
    <property type="molecule type" value="Genomic_DNA"/>
</dbReference>
<evidence type="ECO:0000256" key="8">
    <source>
        <dbReference type="ARBA" id="ARBA00023004"/>
    </source>
</evidence>
<keyword evidence="15" id="KW-0479">Metal-binding</keyword>
<dbReference type="GO" id="GO:0005525">
    <property type="term" value="F:GTP binding"/>
    <property type="evidence" value="ECO:0007669"/>
    <property type="project" value="UniProtKB-KW"/>
</dbReference>
<keyword evidence="10 14" id="KW-0342">GTP-binding</keyword>
<feature type="transmembrane region" description="Helical" evidence="16">
    <location>
        <begin position="270"/>
        <end position="289"/>
    </location>
</feature>
<dbReference type="Pfam" id="PF07664">
    <property type="entry name" value="FeoB_C"/>
    <property type="match status" value="1"/>
</dbReference>
<dbReference type="NCBIfam" id="TIGR00437">
    <property type="entry name" value="feoB"/>
    <property type="match status" value="1"/>
</dbReference>
<feature type="transmembrane region" description="Helical" evidence="16">
    <location>
        <begin position="343"/>
        <end position="368"/>
    </location>
</feature>
<evidence type="ECO:0000256" key="7">
    <source>
        <dbReference type="ARBA" id="ARBA00022989"/>
    </source>
</evidence>
<keyword evidence="9" id="KW-0406">Ion transport</keyword>
<feature type="binding site" evidence="15">
    <location>
        <position position="19"/>
    </location>
    <ligand>
        <name>Mg(2+)</name>
        <dbReference type="ChEBI" id="CHEBI:18420"/>
        <label>2</label>
    </ligand>
</feature>
<evidence type="ECO:0000256" key="5">
    <source>
        <dbReference type="ARBA" id="ARBA00022692"/>
    </source>
</evidence>
<dbReference type="Pfam" id="PF17910">
    <property type="entry name" value="FeoB_Cyto"/>
    <property type="match status" value="1"/>
</dbReference>
<feature type="transmembrane region" description="Helical" evidence="16">
    <location>
        <begin position="604"/>
        <end position="625"/>
    </location>
</feature>
<keyword evidence="7 16" id="KW-1133">Transmembrane helix</keyword>
<dbReference type="InterPro" id="IPR011642">
    <property type="entry name" value="Gate_dom"/>
</dbReference>
<dbReference type="AlphaFoldDB" id="A0A7J3M4J1"/>
<comment type="subcellular location">
    <subcellularLocation>
        <location evidence="1">Cell membrane</location>
        <topology evidence="1">Multi-pass membrane protein</topology>
    </subcellularLocation>
</comment>
<keyword evidence="11 16" id="KW-0472">Membrane</keyword>
<evidence type="ECO:0000256" key="4">
    <source>
        <dbReference type="ARBA" id="ARBA00022496"/>
    </source>
</evidence>
<dbReference type="InterPro" id="IPR050860">
    <property type="entry name" value="FeoB_GTPase"/>
</dbReference>
<dbReference type="Pfam" id="PF07670">
    <property type="entry name" value="Gate"/>
    <property type="match status" value="2"/>
</dbReference>
<dbReference type="PROSITE" id="PS51711">
    <property type="entry name" value="G_FEOB"/>
    <property type="match status" value="1"/>
</dbReference>
<keyword evidence="5 16" id="KW-0812">Transmembrane</keyword>
<evidence type="ECO:0000256" key="14">
    <source>
        <dbReference type="PIRSR" id="PIRSR603373-1"/>
    </source>
</evidence>
<feature type="transmembrane region" description="Helical" evidence="16">
    <location>
        <begin position="632"/>
        <end position="655"/>
    </location>
</feature>
<feature type="transmembrane region" description="Helical" evidence="16">
    <location>
        <begin position="426"/>
        <end position="453"/>
    </location>
</feature>
<evidence type="ECO:0000259" key="17">
    <source>
        <dbReference type="PROSITE" id="PS51711"/>
    </source>
</evidence>
<dbReference type="InterPro" id="IPR011640">
    <property type="entry name" value="Fe2_transport_prot_B_C"/>
</dbReference>
<feature type="transmembrane region" description="Helical" evidence="16">
    <location>
        <begin position="460"/>
        <end position="481"/>
    </location>
</feature>
<keyword evidence="8" id="KW-0408">Iron</keyword>
<dbReference type="PANTHER" id="PTHR43185:SF1">
    <property type="entry name" value="FE(2+) TRANSPORTER FEOB"/>
    <property type="match status" value="1"/>
</dbReference>
<accession>A0A7J3M4J1</accession>
<dbReference type="Gene3D" id="1.10.287.1770">
    <property type="match status" value="1"/>
</dbReference>
<reference evidence="18" key="1">
    <citation type="journal article" date="2020" name="mSystems">
        <title>Genome- and Community-Level Interaction Insights into Carbon Utilization and Element Cycling Functions of Hydrothermarchaeota in Hydrothermal Sediment.</title>
        <authorList>
            <person name="Zhou Z."/>
            <person name="Liu Y."/>
            <person name="Xu W."/>
            <person name="Pan J."/>
            <person name="Luo Z.H."/>
            <person name="Li M."/>
        </authorList>
    </citation>
    <scope>NUCLEOTIDE SEQUENCE [LARGE SCALE GENOMIC DNA]</scope>
    <source>
        <strain evidence="18">SpSt-587</strain>
    </source>
</reference>
<dbReference type="SUPFAM" id="SSF52540">
    <property type="entry name" value="P-loop containing nucleoside triphosphate hydrolases"/>
    <property type="match status" value="1"/>
</dbReference>